<evidence type="ECO:0000256" key="6">
    <source>
        <dbReference type="SAM" id="SignalP"/>
    </source>
</evidence>
<dbReference type="SUPFAM" id="SSF50494">
    <property type="entry name" value="Trypsin-like serine proteases"/>
    <property type="match status" value="1"/>
</dbReference>
<keyword evidence="3" id="KW-1015">Disulfide bond</keyword>
<organism evidence="8 9">
    <name type="scientific">Streptomyces levis</name>
    <dbReference type="NCBI Taxonomy" id="285566"/>
    <lineage>
        <taxon>Bacteria</taxon>
        <taxon>Bacillati</taxon>
        <taxon>Actinomycetota</taxon>
        <taxon>Actinomycetes</taxon>
        <taxon>Kitasatosporales</taxon>
        <taxon>Streptomycetaceae</taxon>
        <taxon>Streptomyces</taxon>
    </lineage>
</organism>
<keyword evidence="4" id="KW-0378">Hydrolase</keyword>
<name>A0ABN3NLZ2_9ACTN</name>
<feature type="compositionally biased region" description="Polar residues" evidence="5">
    <location>
        <begin position="81"/>
        <end position="91"/>
    </location>
</feature>
<dbReference type="PROSITE" id="PS50240">
    <property type="entry name" value="TRYPSIN_DOM"/>
    <property type="match status" value="1"/>
</dbReference>
<reference evidence="8 9" key="1">
    <citation type="journal article" date="2019" name="Int. J. Syst. Evol. Microbiol.">
        <title>The Global Catalogue of Microorganisms (GCM) 10K type strain sequencing project: providing services to taxonomists for standard genome sequencing and annotation.</title>
        <authorList>
            <consortium name="The Broad Institute Genomics Platform"/>
            <consortium name="The Broad Institute Genome Sequencing Center for Infectious Disease"/>
            <person name="Wu L."/>
            <person name="Ma J."/>
        </authorList>
    </citation>
    <scope>NUCLEOTIDE SEQUENCE [LARGE SCALE GENOMIC DNA]</scope>
    <source>
        <strain evidence="8 9">JCM 6924</strain>
    </source>
</reference>
<dbReference type="InterPro" id="IPR033116">
    <property type="entry name" value="TRYPSIN_SER"/>
</dbReference>
<evidence type="ECO:0000259" key="7">
    <source>
        <dbReference type="PROSITE" id="PS50240"/>
    </source>
</evidence>
<dbReference type="Pfam" id="PF13517">
    <property type="entry name" value="FG-GAP_3"/>
    <property type="match status" value="1"/>
</dbReference>
<feature type="region of interest" description="Disordered" evidence="5">
    <location>
        <begin position="71"/>
        <end position="102"/>
    </location>
</feature>
<dbReference type="EMBL" id="BAAATM010000005">
    <property type="protein sequence ID" value="GAA2524610.1"/>
    <property type="molecule type" value="Genomic_DNA"/>
</dbReference>
<dbReference type="InterPro" id="IPR009003">
    <property type="entry name" value="Peptidase_S1_PA"/>
</dbReference>
<dbReference type="Gene3D" id="2.40.10.10">
    <property type="entry name" value="Trypsin-like serine proteases"/>
    <property type="match status" value="1"/>
</dbReference>
<dbReference type="PANTHER" id="PTHR24276">
    <property type="entry name" value="POLYSERASE-RELATED"/>
    <property type="match status" value="1"/>
</dbReference>
<evidence type="ECO:0000256" key="4">
    <source>
        <dbReference type="RuleBase" id="RU363034"/>
    </source>
</evidence>
<dbReference type="InterPro" id="IPR050430">
    <property type="entry name" value="Peptidase_S1"/>
</dbReference>
<dbReference type="SMART" id="SM00020">
    <property type="entry name" value="Tryp_SPc"/>
    <property type="match status" value="1"/>
</dbReference>
<dbReference type="InterPro" id="IPR018114">
    <property type="entry name" value="TRYPSIN_HIS"/>
</dbReference>
<gene>
    <name evidence="8" type="ORF">GCM10010423_17670</name>
</gene>
<dbReference type="InterPro" id="IPR043504">
    <property type="entry name" value="Peptidase_S1_PA_chymotrypsin"/>
</dbReference>
<dbReference type="InterPro" id="IPR028994">
    <property type="entry name" value="Integrin_alpha_N"/>
</dbReference>
<evidence type="ECO:0000256" key="5">
    <source>
        <dbReference type="SAM" id="MobiDB-lite"/>
    </source>
</evidence>
<feature type="domain" description="Peptidase S1" evidence="7">
    <location>
        <begin position="97"/>
        <end position="361"/>
    </location>
</feature>
<dbReference type="PROSITE" id="PS00135">
    <property type="entry name" value="TRYPSIN_SER"/>
    <property type="match status" value="1"/>
</dbReference>
<protein>
    <recommendedName>
        <fullName evidence="7">Peptidase S1 domain-containing protein</fullName>
    </recommendedName>
</protein>
<keyword evidence="2 6" id="KW-0732">Signal</keyword>
<dbReference type="Pfam" id="PF00089">
    <property type="entry name" value="Trypsin"/>
    <property type="match status" value="1"/>
</dbReference>
<keyword evidence="9" id="KW-1185">Reference proteome</keyword>
<dbReference type="InterPro" id="IPR001254">
    <property type="entry name" value="Trypsin_dom"/>
</dbReference>
<dbReference type="PRINTS" id="PR00722">
    <property type="entry name" value="CHYMOTRYPSIN"/>
</dbReference>
<dbReference type="InterPro" id="IPR013517">
    <property type="entry name" value="FG-GAP"/>
</dbReference>
<comment type="caution">
    <text evidence="8">The sequence shown here is derived from an EMBL/GenBank/DDBJ whole genome shotgun (WGS) entry which is preliminary data.</text>
</comment>
<dbReference type="Proteomes" id="UP001501095">
    <property type="component" value="Unassembled WGS sequence"/>
</dbReference>
<sequence length="620" mass="65280">MSTSPSGGRHRRRIRLALPVAAAGLAAAVAATVMTSSAGAATALPAPAVEPVIDSPSPAALEKRIAGALAGDGSAGRTTEKSSLSSATVPSDTDPKIIGGTETTLSSAPWMAQLWYHDDRNTPETGDDVSFFCGGAVVAPTKILTAAHCLREDNRDYNWQAHGAVVTGTAQLPTTDSTGATDLHGGQATAVQRQWWQWGYDPVDREVGKYESDLGMLTLAVPVKATPIRMVTHGDTASYAAGTQAKLYGWGRTSSTAQDLSQTLRTATLTLRSDSTCSGVYDTAFVPGRMVCAGTQSGTDTGTTAACNGDSGGPLVVGGRIAGVVSWGVKDCVTQGYYSVFTRMSAYAGSAYRQIDDTNLSTFNGRPDGKADLFVRNSSTKTGYEKDSSGTSFGTRASWGNWGAANLILQTDLDRDGYQDLIFRVGSTGDVYWKHYVLNSARSGGSWTDTKIATGWKTRTRIIVPGDVTGDYVPDLLSVDSSGVLWTYPGKGNGTFGSRFSVRTGWNQYNSVRGHGDLTGDGRADLLARQSGTGDLYLYKGTGKTGSEAFSARIKVRSAWTGYNAFDAVGDVSGDGNADFLARTPGGTLYLYKGTGKATSEIFAPRVSVGTGFQQYDIWG</sequence>
<evidence type="ECO:0000256" key="3">
    <source>
        <dbReference type="ARBA" id="ARBA00023157"/>
    </source>
</evidence>
<feature type="chain" id="PRO_5046652789" description="Peptidase S1 domain-containing protein" evidence="6">
    <location>
        <begin position="41"/>
        <end position="620"/>
    </location>
</feature>
<proteinExistence type="inferred from homology"/>
<dbReference type="CDD" id="cd00190">
    <property type="entry name" value="Tryp_SPc"/>
    <property type="match status" value="1"/>
</dbReference>
<dbReference type="Gene3D" id="2.115.10.10">
    <property type="entry name" value="Tachylectin 2"/>
    <property type="match status" value="1"/>
</dbReference>
<evidence type="ECO:0000256" key="2">
    <source>
        <dbReference type="ARBA" id="ARBA00022729"/>
    </source>
</evidence>
<evidence type="ECO:0000313" key="8">
    <source>
        <dbReference type="EMBL" id="GAA2524610.1"/>
    </source>
</evidence>
<comment type="similarity">
    <text evidence="1">Belongs to the peptidase S1 family.</text>
</comment>
<evidence type="ECO:0000256" key="1">
    <source>
        <dbReference type="ARBA" id="ARBA00007664"/>
    </source>
</evidence>
<keyword evidence="4" id="KW-0720">Serine protease</keyword>
<evidence type="ECO:0000313" key="9">
    <source>
        <dbReference type="Proteomes" id="UP001501095"/>
    </source>
</evidence>
<keyword evidence="4" id="KW-0645">Protease</keyword>
<accession>A0ABN3NLZ2</accession>
<dbReference type="SUPFAM" id="SSF69318">
    <property type="entry name" value="Integrin alpha N-terminal domain"/>
    <property type="match status" value="1"/>
</dbReference>
<feature type="signal peptide" evidence="6">
    <location>
        <begin position="1"/>
        <end position="40"/>
    </location>
</feature>
<dbReference type="PANTHER" id="PTHR24276:SF98">
    <property type="entry name" value="FI18310P1-RELATED"/>
    <property type="match status" value="1"/>
</dbReference>
<dbReference type="InterPro" id="IPR001314">
    <property type="entry name" value="Peptidase_S1A"/>
</dbReference>
<dbReference type="PROSITE" id="PS00134">
    <property type="entry name" value="TRYPSIN_HIS"/>
    <property type="match status" value="1"/>
</dbReference>